<gene>
    <name evidence="4" type="ORF">Tci_491168</name>
</gene>
<organism evidence="4">
    <name type="scientific">Tanacetum cinerariifolium</name>
    <name type="common">Dalmatian daisy</name>
    <name type="synonym">Chrysanthemum cinerariifolium</name>
    <dbReference type="NCBI Taxonomy" id="118510"/>
    <lineage>
        <taxon>Eukaryota</taxon>
        <taxon>Viridiplantae</taxon>
        <taxon>Streptophyta</taxon>
        <taxon>Embryophyta</taxon>
        <taxon>Tracheophyta</taxon>
        <taxon>Spermatophyta</taxon>
        <taxon>Magnoliopsida</taxon>
        <taxon>eudicotyledons</taxon>
        <taxon>Gunneridae</taxon>
        <taxon>Pentapetalae</taxon>
        <taxon>asterids</taxon>
        <taxon>campanulids</taxon>
        <taxon>Asterales</taxon>
        <taxon>Asteraceae</taxon>
        <taxon>Asteroideae</taxon>
        <taxon>Anthemideae</taxon>
        <taxon>Anthemidinae</taxon>
        <taxon>Tanacetum</taxon>
    </lineage>
</organism>
<feature type="domain" description="Reverse transcriptase Ty1/copia-type" evidence="3">
    <location>
        <begin position="1"/>
        <end position="56"/>
    </location>
</feature>
<dbReference type="EMBL" id="BKCJ010250700">
    <property type="protein sequence ID" value="GEZ19195.1"/>
    <property type="molecule type" value="Genomic_DNA"/>
</dbReference>
<evidence type="ECO:0000259" key="3">
    <source>
        <dbReference type="Pfam" id="PF07727"/>
    </source>
</evidence>
<sequence length="453" mass="51338">MDVKSAFLYEKIEEEVYICQPPGSKYPDFLDKVYKVKKALYGLHQAPRAWFIEVKNASTLMETQKPLLKEEDVCACARYQVNLKVSHLHAVKRIFRYLKGQPKFGLWYLKDSPFDLVVYTDSDYAKESLDMKYTIGGCQFLRCRLILWQCKKQTVVANSITEVEYVAASSCYGQFWITAKAKSINEEAKMQIRCCLGWKRKPRRKVTEVPQPSDPMKHVEDKAIYKELDDRLVRVATTASSLEAEQDSGNINKTQSKATPNESSSQGTDSGGGPRCQDTMGILLLRLARILDLEKTKTTQALEIDSLKKRVKKLEKKQRTKTHKLKRLYKVGLFARVESSNNNEDLGEDASKQGRKFMILMLMKTSPYAAATMTIDEVTLAQAIMDIKSTKPKAKGIVLQEPSESRTTTIKISSKKSHDKELSCSNLVLALFELPSITFASAFLELSFTNSVL</sequence>
<name>A0A699IC62_TANCI</name>
<protein>
    <submittedName>
        <fullName evidence="4">Putative ribonuclease H-like domain-containing protein</fullName>
    </submittedName>
</protein>
<feature type="region of interest" description="Disordered" evidence="2">
    <location>
        <begin position="239"/>
        <end position="275"/>
    </location>
</feature>
<dbReference type="PANTHER" id="PTHR11439:SF495">
    <property type="entry name" value="REVERSE TRANSCRIPTASE, RNA-DEPENDENT DNA POLYMERASE-RELATED"/>
    <property type="match status" value="1"/>
</dbReference>
<dbReference type="Pfam" id="PF07727">
    <property type="entry name" value="RVT_2"/>
    <property type="match status" value="1"/>
</dbReference>
<dbReference type="PANTHER" id="PTHR11439">
    <property type="entry name" value="GAG-POL-RELATED RETROTRANSPOSON"/>
    <property type="match status" value="1"/>
</dbReference>
<evidence type="ECO:0000256" key="1">
    <source>
        <dbReference type="SAM" id="Coils"/>
    </source>
</evidence>
<accession>A0A699IC62</accession>
<proteinExistence type="predicted"/>
<comment type="caution">
    <text evidence="4">The sequence shown here is derived from an EMBL/GenBank/DDBJ whole genome shotgun (WGS) entry which is preliminary data.</text>
</comment>
<reference evidence="4" key="1">
    <citation type="journal article" date="2019" name="Sci. Rep.">
        <title>Draft genome of Tanacetum cinerariifolium, the natural source of mosquito coil.</title>
        <authorList>
            <person name="Yamashiro T."/>
            <person name="Shiraishi A."/>
            <person name="Satake H."/>
            <person name="Nakayama K."/>
        </authorList>
    </citation>
    <scope>NUCLEOTIDE SEQUENCE</scope>
</reference>
<dbReference type="AlphaFoldDB" id="A0A699IC62"/>
<evidence type="ECO:0000256" key="2">
    <source>
        <dbReference type="SAM" id="MobiDB-lite"/>
    </source>
</evidence>
<evidence type="ECO:0000313" key="4">
    <source>
        <dbReference type="EMBL" id="GEZ19195.1"/>
    </source>
</evidence>
<feature type="coiled-coil region" evidence="1">
    <location>
        <begin position="297"/>
        <end position="324"/>
    </location>
</feature>
<dbReference type="InterPro" id="IPR013103">
    <property type="entry name" value="RVT_2"/>
</dbReference>
<keyword evidence="1" id="KW-0175">Coiled coil</keyword>
<feature type="compositionally biased region" description="Polar residues" evidence="2">
    <location>
        <begin position="239"/>
        <end position="268"/>
    </location>
</feature>